<gene>
    <name evidence="2" type="ORF">ACG00X_11655</name>
</gene>
<feature type="transmembrane region" description="Helical" evidence="1">
    <location>
        <begin position="221"/>
        <end position="243"/>
    </location>
</feature>
<dbReference type="InterPro" id="IPR046492">
    <property type="entry name" value="DUF6585"/>
</dbReference>
<protein>
    <submittedName>
        <fullName evidence="2">DUF6585 family protein</fullName>
    </submittedName>
</protein>
<evidence type="ECO:0000313" key="2">
    <source>
        <dbReference type="EMBL" id="MFG6457489.1"/>
    </source>
</evidence>
<reference evidence="2 3" key="1">
    <citation type="submission" date="2024-09" db="EMBL/GenBank/DDBJ databases">
        <title>Novel species of the genus Pelomonas and Roseateles isolated from streams.</title>
        <authorList>
            <person name="Lu H."/>
        </authorList>
    </citation>
    <scope>NUCLEOTIDE SEQUENCE [LARGE SCALE GENOMIC DNA]</scope>
    <source>
        <strain evidence="2 3">BYS96W</strain>
    </source>
</reference>
<accession>A0ABW7G6C5</accession>
<feature type="transmembrane region" description="Helical" evidence="1">
    <location>
        <begin position="249"/>
        <end position="269"/>
    </location>
</feature>
<keyword evidence="3" id="KW-1185">Reference proteome</keyword>
<dbReference type="EMBL" id="JBIGIA010000007">
    <property type="protein sequence ID" value="MFG6457489.1"/>
    <property type="molecule type" value="Genomic_DNA"/>
</dbReference>
<evidence type="ECO:0000313" key="3">
    <source>
        <dbReference type="Proteomes" id="UP001606305"/>
    </source>
</evidence>
<organism evidence="2 3">
    <name type="scientific">Pelomonas nitida</name>
    <dbReference type="NCBI Taxonomy" id="3299027"/>
    <lineage>
        <taxon>Bacteria</taxon>
        <taxon>Pseudomonadati</taxon>
        <taxon>Pseudomonadota</taxon>
        <taxon>Betaproteobacteria</taxon>
        <taxon>Burkholderiales</taxon>
        <taxon>Sphaerotilaceae</taxon>
        <taxon>Roseateles</taxon>
    </lineage>
</organism>
<dbReference type="Pfam" id="PF20226">
    <property type="entry name" value="DUF6585"/>
    <property type="match status" value="1"/>
</dbReference>
<dbReference type="RefSeq" id="WP_394488347.1">
    <property type="nucleotide sequence ID" value="NZ_JBIGIA010000007.1"/>
</dbReference>
<keyword evidence="1" id="KW-0472">Membrane</keyword>
<proteinExistence type="predicted"/>
<keyword evidence="1" id="KW-1133">Transmembrane helix</keyword>
<keyword evidence="1" id="KW-0812">Transmembrane</keyword>
<sequence>MKQYLWMKAIAGLLGLCALLYGISIMDADPTLRVMRDVSMADIEAGRIPRDGQLVRITDAWLLPTWVVEYSQSRKRGDHAHVHVGVGSAASFQHAATGQKTDVKLWLRLLQDYRTREAASAAMNRDSIYGKAESRVGVISELPESVRSSIADTNTWTSRATMRLEEGATPSTEGDGVGFAAAGALALLLVAAWVAADYFSDVWRRGLGGPDCTTFAGASPWLLGFALSLLAAPPLLFVAAGAWVDAHVASATLPVVIVALLALGGFSLWRNRVAWIVTPKGLARAGHGGAKPLVRWEAVDALAIAERHFRGNVAVTYTLHAGQRQFKVGNGLFSGGVDAHGPLGQRLREQVAQHAVPALLARLAAGERVDFGALGACRDGLIKGKLQTGEVLAWAEIESSVLKAGILRIKRKGKLLTWEKVSLGKLRNPDLLLQLIQQRGMGLARSG</sequence>
<comment type="caution">
    <text evidence="2">The sequence shown here is derived from an EMBL/GenBank/DDBJ whole genome shotgun (WGS) entry which is preliminary data.</text>
</comment>
<name>A0ABW7G6C5_9BURK</name>
<evidence type="ECO:0000256" key="1">
    <source>
        <dbReference type="SAM" id="Phobius"/>
    </source>
</evidence>
<feature type="transmembrane region" description="Helical" evidence="1">
    <location>
        <begin position="179"/>
        <end position="200"/>
    </location>
</feature>
<dbReference type="Proteomes" id="UP001606305">
    <property type="component" value="Unassembled WGS sequence"/>
</dbReference>